<evidence type="ECO:0000259" key="5">
    <source>
        <dbReference type="Pfam" id="PF00535"/>
    </source>
</evidence>
<keyword evidence="4" id="KW-1133">Transmembrane helix</keyword>
<feature type="transmembrane region" description="Helical" evidence="4">
    <location>
        <begin position="5"/>
        <end position="22"/>
    </location>
</feature>
<feature type="domain" description="Glycosyltransferase 2-like" evidence="5">
    <location>
        <begin position="84"/>
        <end position="254"/>
    </location>
</feature>
<feature type="transmembrane region" description="Helical" evidence="4">
    <location>
        <begin position="396"/>
        <end position="418"/>
    </location>
</feature>
<protein>
    <submittedName>
        <fullName evidence="6">Glycosyltransferase family 2 protein</fullName>
    </submittedName>
</protein>
<dbReference type="EMBL" id="VKKG01000001">
    <property type="protein sequence ID" value="TRY19960.1"/>
    <property type="molecule type" value="Genomic_DNA"/>
</dbReference>
<dbReference type="RefSeq" id="WP_143937044.1">
    <property type="nucleotide sequence ID" value="NZ_VKKG01000001.1"/>
</dbReference>
<keyword evidence="3 6" id="KW-0808">Transferase</keyword>
<feature type="transmembrane region" description="Helical" evidence="4">
    <location>
        <begin position="34"/>
        <end position="60"/>
    </location>
</feature>
<dbReference type="Pfam" id="PF00535">
    <property type="entry name" value="Glycos_transf_2"/>
    <property type="match status" value="1"/>
</dbReference>
<proteinExistence type="inferred from homology"/>
<evidence type="ECO:0000313" key="6">
    <source>
        <dbReference type="EMBL" id="TRY19960.1"/>
    </source>
</evidence>
<dbReference type="InterPro" id="IPR001173">
    <property type="entry name" value="Glyco_trans_2-like"/>
</dbReference>
<feature type="transmembrane region" description="Helical" evidence="4">
    <location>
        <begin position="329"/>
        <end position="359"/>
    </location>
</feature>
<dbReference type="Gene3D" id="3.90.550.10">
    <property type="entry name" value="Spore Coat Polysaccharide Biosynthesis Protein SpsA, Chain A"/>
    <property type="match status" value="1"/>
</dbReference>
<dbReference type="PANTHER" id="PTHR43630:SF1">
    <property type="entry name" value="POLY-BETA-1,6-N-ACETYL-D-GLUCOSAMINE SYNTHASE"/>
    <property type="match status" value="1"/>
</dbReference>
<dbReference type="Proteomes" id="UP000317638">
    <property type="component" value="Unassembled WGS sequence"/>
</dbReference>
<dbReference type="AlphaFoldDB" id="A0A553K5I1"/>
<dbReference type="PANTHER" id="PTHR43630">
    <property type="entry name" value="POLY-BETA-1,6-N-ACETYL-D-GLUCOSAMINE SYNTHASE"/>
    <property type="match status" value="1"/>
</dbReference>
<dbReference type="InterPro" id="IPR029044">
    <property type="entry name" value="Nucleotide-diphossugar_trans"/>
</dbReference>
<evidence type="ECO:0000256" key="3">
    <source>
        <dbReference type="ARBA" id="ARBA00022679"/>
    </source>
</evidence>
<evidence type="ECO:0000256" key="1">
    <source>
        <dbReference type="ARBA" id="ARBA00006739"/>
    </source>
</evidence>
<comment type="similarity">
    <text evidence="1">Belongs to the glycosyltransferase 2 family.</text>
</comment>
<name>A0A553K5I1_9ACTN</name>
<feature type="transmembrane region" description="Helical" evidence="4">
    <location>
        <begin position="365"/>
        <end position="384"/>
    </location>
</feature>
<dbReference type="SUPFAM" id="SSF53448">
    <property type="entry name" value="Nucleotide-diphospho-sugar transferases"/>
    <property type="match status" value="1"/>
</dbReference>
<dbReference type="OrthoDB" id="9763050at2"/>
<comment type="caution">
    <text evidence="6">The sequence shown here is derived from an EMBL/GenBank/DDBJ whole genome shotgun (WGS) entry which is preliminary data.</text>
</comment>
<dbReference type="CDD" id="cd06423">
    <property type="entry name" value="CESA_like"/>
    <property type="match status" value="1"/>
</dbReference>
<organism evidence="6 7">
    <name type="scientific">Tessaracoccus rhinocerotis</name>
    <dbReference type="NCBI Taxonomy" id="1689449"/>
    <lineage>
        <taxon>Bacteria</taxon>
        <taxon>Bacillati</taxon>
        <taxon>Actinomycetota</taxon>
        <taxon>Actinomycetes</taxon>
        <taxon>Propionibacteriales</taxon>
        <taxon>Propionibacteriaceae</taxon>
        <taxon>Tessaracoccus</taxon>
    </lineage>
</organism>
<keyword evidence="4" id="KW-0472">Membrane</keyword>
<evidence type="ECO:0000313" key="7">
    <source>
        <dbReference type="Proteomes" id="UP000317638"/>
    </source>
</evidence>
<sequence length="460" mass="52465">MGRTVLHLVGYAATFMVFHLFLTRHVRPDDDWLFLRWVLLALFAPSLLRYALQLFVAPWYEPVMARRRRRRLRREPAPARPRVSVIVPAWNEEVGIESTVKSILTSTYSDVEVVVVDDGSTDGTWERLCRLAQRCRRDEGRHLVLHRQDNAGKSRALNSGLLLASGEIIVTIDADCVVDPAALERIVQRFEDERVMSVAGNVKIGNRRSGIGLLQQLEYLYGFYFKKADSLLDSIYIVGGAAAAYRRSVFEELGGFDETIITEDIEMSTRIQDAGMTIQYAPDAVVWTEGATDVTGLAKQRLRWKFGRLTTFWRYRHLFFSLRPHHSRLLTLLVLPVALLCEVLLLLEVFLLVVLITYTFATSDFLPLALYVVLITAVITLQVLTDPKRRENLNLLLLAPGAWVTIYLVDAVELQALVRSLWRFSRGQGLQWQRWQRTGVFTAVPRRALPEDEVSLTGPR</sequence>
<dbReference type="GO" id="GO:0016757">
    <property type="term" value="F:glycosyltransferase activity"/>
    <property type="evidence" value="ECO:0007669"/>
    <property type="project" value="UniProtKB-KW"/>
</dbReference>
<accession>A0A553K5I1</accession>
<evidence type="ECO:0000256" key="4">
    <source>
        <dbReference type="SAM" id="Phobius"/>
    </source>
</evidence>
<keyword evidence="7" id="KW-1185">Reference proteome</keyword>
<keyword evidence="4" id="KW-0812">Transmembrane</keyword>
<reference evidence="6 7" key="1">
    <citation type="submission" date="2019-07" db="EMBL/GenBank/DDBJ databases">
        <authorList>
            <person name="Zhou L.-Y."/>
        </authorList>
    </citation>
    <scope>NUCLEOTIDE SEQUENCE [LARGE SCALE GENOMIC DNA]</scope>
    <source>
        <strain evidence="6 7">YIM 101269</strain>
    </source>
</reference>
<evidence type="ECO:0000256" key="2">
    <source>
        <dbReference type="ARBA" id="ARBA00022676"/>
    </source>
</evidence>
<gene>
    <name evidence="6" type="ORF">FOJ82_03545</name>
</gene>
<keyword evidence="2" id="KW-0328">Glycosyltransferase</keyword>